<keyword evidence="9" id="KW-1185">Reference proteome</keyword>
<dbReference type="CDD" id="cd11529">
    <property type="entry name" value="NTP-PPase_MazG_Cterm"/>
    <property type="match status" value="1"/>
</dbReference>
<dbReference type="GO" id="GO:0046047">
    <property type="term" value="P:TTP catabolic process"/>
    <property type="evidence" value="ECO:0007669"/>
    <property type="project" value="TreeGrafter"/>
</dbReference>
<dbReference type="FunFam" id="1.10.287.1080:FF:000001">
    <property type="entry name" value="Nucleoside triphosphate pyrophosphohydrolase"/>
    <property type="match status" value="1"/>
</dbReference>
<dbReference type="AlphaFoldDB" id="A0A1N6M483"/>
<dbReference type="RefSeq" id="WP_074372726.1">
    <property type="nucleotide sequence ID" value="NZ_AP024907.1"/>
</dbReference>
<dbReference type="Proteomes" id="UP000184774">
    <property type="component" value="Unassembled WGS sequence"/>
</dbReference>
<dbReference type="PANTHER" id="PTHR30522:SF0">
    <property type="entry name" value="NUCLEOSIDE TRIPHOSPHATE PYROPHOSPHOHYDROLASE"/>
    <property type="match status" value="1"/>
</dbReference>
<dbReference type="FunFam" id="1.10.287.1080:FF:000003">
    <property type="entry name" value="Nucleoside triphosphate pyrophosphohydrolase"/>
    <property type="match status" value="1"/>
</dbReference>
<dbReference type="GO" id="GO:0046061">
    <property type="term" value="P:dATP catabolic process"/>
    <property type="evidence" value="ECO:0007669"/>
    <property type="project" value="TreeGrafter"/>
</dbReference>
<feature type="domain" description="NTP pyrophosphohydrolase MazG-like" evidence="5">
    <location>
        <begin position="171"/>
        <end position="229"/>
    </location>
</feature>
<dbReference type="NCBIfam" id="TIGR00444">
    <property type="entry name" value="mazG"/>
    <property type="match status" value="1"/>
</dbReference>
<comment type="catalytic activity">
    <reaction evidence="1">
        <text>ATP + H2O = AMP + diphosphate + H(+)</text>
        <dbReference type="Rhea" id="RHEA:14245"/>
        <dbReference type="ChEBI" id="CHEBI:15377"/>
        <dbReference type="ChEBI" id="CHEBI:15378"/>
        <dbReference type="ChEBI" id="CHEBI:30616"/>
        <dbReference type="ChEBI" id="CHEBI:33019"/>
        <dbReference type="ChEBI" id="CHEBI:456215"/>
        <dbReference type="EC" id="3.6.1.8"/>
    </reaction>
</comment>
<evidence type="ECO:0000259" key="5">
    <source>
        <dbReference type="Pfam" id="PF03819"/>
    </source>
</evidence>
<reference evidence="7 8" key="1">
    <citation type="submission" date="2016-12" db="EMBL/GenBank/DDBJ databases">
        <authorList>
            <person name="Song W.-J."/>
            <person name="Kurnit D.M."/>
        </authorList>
    </citation>
    <scope>NUCLEOTIDE SEQUENCE [LARGE SCALE GENOMIC DNA]</scope>
    <source>
        <strain evidence="7 8">CECT 9026</strain>
    </source>
</reference>
<dbReference type="InterPro" id="IPR011551">
    <property type="entry name" value="NTP_PyrPHydrolase_MazG"/>
</dbReference>
<dbReference type="CDD" id="cd11528">
    <property type="entry name" value="NTP-PPase_MazG_Nterm"/>
    <property type="match status" value="1"/>
</dbReference>
<dbReference type="OrthoDB" id="9808939at2"/>
<accession>A0A1N6M483</accession>
<evidence type="ECO:0000256" key="3">
    <source>
        <dbReference type="ARBA" id="ARBA00066372"/>
    </source>
</evidence>
<name>A0A1N6M483_9VIBR</name>
<dbReference type="Proteomes" id="UP000515264">
    <property type="component" value="Chromosome 1"/>
</dbReference>
<dbReference type="GO" id="GO:0046081">
    <property type="term" value="P:dUTP catabolic process"/>
    <property type="evidence" value="ECO:0007669"/>
    <property type="project" value="TreeGrafter"/>
</dbReference>
<evidence type="ECO:0000256" key="1">
    <source>
        <dbReference type="ARBA" id="ARBA00052141"/>
    </source>
</evidence>
<dbReference type="PANTHER" id="PTHR30522">
    <property type="entry name" value="NUCLEOSIDE TRIPHOSPHATE PYROPHOSPHOHYDROLASE"/>
    <property type="match status" value="1"/>
</dbReference>
<reference evidence="6" key="2">
    <citation type="submission" date="2019-11" db="EMBL/GenBank/DDBJ databases">
        <authorList>
            <person name="January G."/>
            <person name="Bunk B."/>
        </authorList>
    </citation>
    <scope>NUCLEOTIDE SEQUENCE</scope>
    <source>
        <strain evidence="6">3.6</strain>
    </source>
</reference>
<dbReference type="Gene3D" id="1.10.287.1080">
    <property type="entry name" value="MazG-like"/>
    <property type="match status" value="2"/>
</dbReference>
<sequence>MSHPIEQLKQIMAQLRDPESGCPWDQKQTFDSIVPHTVEETYEVIDAIHARDFENLQEELGDFVFQAIFYSQLAQEQGLFDFDDVIRSVNEKLIRRHPHVFSDQVFDNEAAIRANWEKIKSAEKSSAGRQEQSILDGVPKSLPALSRAYKLQAKCAKHGFDWDTLTPVVDKVREELDEVIEEVRCSPQDPAAIEDELGDLLFAVVNLTRHLQQHPESALTRANQKFSRRFQGVEALAKQEGRSLDDYTLSELDRFWEQVKLQEKNQGSD</sequence>
<dbReference type="GO" id="GO:0047693">
    <property type="term" value="F:ATP diphosphatase activity"/>
    <property type="evidence" value="ECO:0007669"/>
    <property type="project" value="UniProtKB-EC"/>
</dbReference>
<proteinExistence type="inferred from homology"/>
<dbReference type="InterPro" id="IPR048015">
    <property type="entry name" value="NTP-PPase_MazG-like_N"/>
</dbReference>
<keyword evidence="7" id="KW-0378">Hydrolase</keyword>
<dbReference type="EMBL" id="FSSB01000011">
    <property type="protein sequence ID" value="SIO94177.1"/>
    <property type="molecule type" value="Genomic_DNA"/>
</dbReference>
<evidence type="ECO:0000313" key="8">
    <source>
        <dbReference type="Proteomes" id="UP000184774"/>
    </source>
</evidence>
<reference evidence="6 9" key="3">
    <citation type="journal article" date="2020" name="J. Nat. Prod.">
        <title>Genomics-Metabolomics Profiling Disclosed Marine Vibrio spartinae 3.6 as a Producer of a New Branched Side Chain Prodigiosin.</title>
        <authorList>
            <person name="Vitale G.A."/>
            <person name="Sciarretta M."/>
            <person name="Palma Esposito F."/>
            <person name="January G.G."/>
            <person name="Giaccio M."/>
            <person name="Bunk B."/>
            <person name="Sproer C."/>
            <person name="Bajerski F."/>
            <person name="Power D."/>
            <person name="Festa C."/>
            <person name="Monti M.C."/>
            <person name="D'Auria M.V."/>
            <person name="de Pascale D."/>
        </authorList>
    </citation>
    <scope>NUCLEOTIDE SEQUENCE [LARGE SCALE GENOMIC DNA]</scope>
    <source>
        <strain evidence="6 9">3.6</strain>
    </source>
</reference>
<dbReference type="SUPFAM" id="SSF101386">
    <property type="entry name" value="all-alpha NTP pyrophosphatases"/>
    <property type="match status" value="2"/>
</dbReference>
<dbReference type="InterPro" id="IPR048011">
    <property type="entry name" value="NTP-PPase_MazG-like_C"/>
</dbReference>
<dbReference type="InterPro" id="IPR004518">
    <property type="entry name" value="MazG-like_dom"/>
</dbReference>
<dbReference type="GO" id="GO:0006203">
    <property type="term" value="P:dGTP catabolic process"/>
    <property type="evidence" value="ECO:0007669"/>
    <property type="project" value="TreeGrafter"/>
</dbReference>
<comment type="similarity">
    <text evidence="2">Belongs to the nucleoside triphosphate pyrophosphohydrolase family.</text>
</comment>
<organism evidence="7 8">
    <name type="scientific">Vibrio spartinae</name>
    <dbReference type="NCBI Taxonomy" id="1918945"/>
    <lineage>
        <taxon>Bacteria</taxon>
        <taxon>Pseudomonadati</taxon>
        <taxon>Pseudomonadota</taxon>
        <taxon>Gammaproteobacteria</taxon>
        <taxon>Vibrionales</taxon>
        <taxon>Vibrionaceae</taxon>
        <taxon>Vibrio</taxon>
    </lineage>
</organism>
<dbReference type="GO" id="GO:0046052">
    <property type="term" value="P:UTP catabolic process"/>
    <property type="evidence" value="ECO:0007669"/>
    <property type="project" value="TreeGrafter"/>
</dbReference>
<protein>
    <recommendedName>
        <fullName evidence="4">Nucleoside triphosphate pyrophosphohydrolase</fullName>
        <ecNumber evidence="3">3.6.1.8</ecNumber>
    </recommendedName>
</protein>
<dbReference type="EC" id="3.6.1.8" evidence="3"/>
<dbReference type="GO" id="GO:0006950">
    <property type="term" value="P:response to stress"/>
    <property type="evidence" value="ECO:0007669"/>
    <property type="project" value="UniProtKB-ARBA"/>
</dbReference>
<feature type="domain" description="NTP pyrophosphohydrolase MazG-like" evidence="5">
    <location>
        <begin position="28"/>
        <end position="101"/>
    </location>
</feature>
<evidence type="ECO:0000313" key="6">
    <source>
        <dbReference type="EMBL" id="QMV13296.1"/>
    </source>
</evidence>
<dbReference type="EMBL" id="CP046268">
    <property type="protein sequence ID" value="QMV13296.1"/>
    <property type="molecule type" value="Genomic_DNA"/>
</dbReference>
<evidence type="ECO:0000313" key="7">
    <source>
        <dbReference type="EMBL" id="SIO94177.1"/>
    </source>
</evidence>
<dbReference type="NCBIfam" id="NF007113">
    <property type="entry name" value="PRK09562.1"/>
    <property type="match status" value="1"/>
</dbReference>
<gene>
    <name evidence="7" type="primary">mazG</name>
    <name evidence="7" type="ORF">VSP9026_01864</name>
    <name evidence="6" type="ORF">Vspart_00521</name>
</gene>
<evidence type="ECO:0000313" key="9">
    <source>
        <dbReference type="Proteomes" id="UP000515264"/>
    </source>
</evidence>
<dbReference type="Pfam" id="PF03819">
    <property type="entry name" value="MazG"/>
    <property type="match status" value="2"/>
</dbReference>
<evidence type="ECO:0000256" key="2">
    <source>
        <dbReference type="ARBA" id="ARBA00061115"/>
    </source>
</evidence>
<evidence type="ECO:0000256" key="4">
    <source>
        <dbReference type="ARBA" id="ARBA00074799"/>
    </source>
</evidence>
<dbReference type="GO" id="GO:0046076">
    <property type="term" value="P:dTTP catabolic process"/>
    <property type="evidence" value="ECO:0007669"/>
    <property type="project" value="TreeGrafter"/>
</dbReference>